<comment type="caution">
    <text evidence="1">The sequence shown here is derived from an EMBL/GenBank/DDBJ whole genome shotgun (WGS) entry which is preliminary data.</text>
</comment>
<keyword evidence="2" id="KW-1185">Reference proteome</keyword>
<reference evidence="1" key="1">
    <citation type="submission" date="2020-09" db="EMBL/GenBank/DDBJ databases">
        <title>Iningainema tapete sp. nov. (Scytonemataceae, Cyanobacteria) from greenhouses in central Florida (USA) produces two types of nodularin with biosynthetic potential for microcystin-LR and anabaenopeptins.</title>
        <authorList>
            <person name="Berthold D.E."/>
            <person name="Lefler F.W."/>
            <person name="Huang I.-S."/>
            <person name="Abdulla H."/>
            <person name="Zimba P.V."/>
            <person name="Laughinghouse H.D. IV."/>
        </authorList>
    </citation>
    <scope>NUCLEOTIDE SEQUENCE</scope>
    <source>
        <strain evidence="1">BLCCT55</strain>
    </source>
</reference>
<proteinExistence type="predicted"/>
<evidence type="ECO:0000313" key="2">
    <source>
        <dbReference type="Proteomes" id="UP000629098"/>
    </source>
</evidence>
<dbReference type="Proteomes" id="UP000629098">
    <property type="component" value="Unassembled WGS sequence"/>
</dbReference>
<accession>A0A8J6XP54</accession>
<evidence type="ECO:0000313" key="1">
    <source>
        <dbReference type="EMBL" id="MBD2776681.1"/>
    </source>
</evidence>
<dbReference type="RefSeq" id="WP_190835742.1">
    <property type="nucleotide sequence ID" value="NZ_CAWPPI010000098.1"/>
</dbReference>
<sequence length="177" mass="19530">MNKFDIMTQKLLKAGVVATFSAVGTAMFITGQEQANSIEPEEESDTLAVDGMYSAVESIQRERVRLMSPEIDYQVSLSRNSVVNIQQSSQSNNEESQIISYKGNLVYISHPENISIYRYQSVVDDSDNELNCDRPNCNSQSIPENFGALGLVAIASIGFALHCRDSAKTPHWGVCTI</sequence>
<name>A0A8J6XP54_9CYAN</name>
<dbReference type="EMBL" id="JACXAE010000098">
    <property type="protein sequence ID" value="MBD2776681.1"/>
    <property type="molecule type" value="Genomic_DNA"/>
</dbReference>
<gene>
    <name evidence="1" type="ORF">ICL16_32680</name>
</gene>
<organism evidence="1 2">
    <name type="scientific">Iningainema tapete BLCC-T55</name>
    <dbReference type="NCBI Taxonomy" id="2748662"/>
    <lineage>
        <taxon>Bacteria</taxon>
        <taxon>Bacillati</taxon>
        <taxon>Cyanobacteriota</taxon>
        <taxon>Cyanophyceae</taxon>
        <taxon>Nostocales</taxon>
        <taxon>Scytonemataceae</taxon>
        <taxon>Iningainema tapete</taxon>
    </lineage>
</organism>
<protein>
    <submittedName>
        <fullName evidence="1">Uncharacterized protein</fullName>
    </submittedName>
</protein>
<dbReference type="AlphaFoldDB" id="A0A8J6XP54"/>